<gene>
    <name evidence="1" type="ORF">g.69886</name>
</gene>
<protein>
    <submittedName>
        <fullName evidence="1">Uncharacterized protein</fullName>
    </submittedName>
</protein>
<dbReference type="EMBL" id="GGMS01006029">
    <property type="protein sequence ID" value="MBY75232.1"/>
    <property type="molecule type" value="Transcribed_RNA"/>
</dbReference>
<dbReference type="AlphaFoldDB" id="A0A2S2QDF6"/>
<evidence type="ECO:0000313" key="1">
    <source>
        <dbReference type="EMBL" id="MBY75232.1"/>
    </source>
</evidence>
<proteinExistence type="predicted"/>
<reference evidence="1" key="1">
    <citation type="submission" date="2018-04" db="EMBL/GenBank/DDBJ databases">
        <title>Transcriptome assembly of Sipha flava.</title>
        <authorList>
            <person name="Scully E.D."/>
            <person name="Geib S.M."/>
            <person name="Palmer N.A."/>
            <person name="Koch K."/>
            <person name="Bradshaw J."/>
            <person name="Heng-Moss T."/>
            <person name="Sarath G."/>
        </authorList>
    </citation>
    <scope>NUCLEOTIDE SEQUENCE</scope>
</reference>
<sequence>MITIKKKKKITRLDAACFLSKLQKFCTYFYDEKVFTRAKNVSIISNGILILYNIRRDRHVILYIQNNWECSSRLLWIIYYIIIIHPSHNHVSHLIYVFIRHT</sequence>
<organism evidence="1">
    <name type="scientific">Sipha flava</name>
    <name type="common">yellow sugarcane aphid</name>
    <dbReference type="NCBI Taxonomy" id="143950"/>
    <lineage>
        <taxon>Eukaryota</taxon>
        <taxon>Metazoa</taxon>
        <taxon>Ecdysozoa</taxon>
        <taxon>Arthropoda</taxon>
        <taxon>Hexapoda</taxon>
        <taxon>Insecta</taxon>
        <taxon>Pterygota</taxon>
        <taxon>Neoptera</taxon>
        <taxon>Paraneoptera</taxon>
        <taxon>Hemiptera</taxon>
        <taxon>Sternorrhyncha</taxon>
        <taxon>Aphidomorpha</taxon>
        <taxon>Aphidoidea</taxon>
        <taxon>Aphididae</taxon>
        <taxon>Sipha</taxon>
    </lineage>
</organism>
<name>A0A2S2QDF6_9HEMI</name>
<accession>A0A2S2QDF6</accession>